<evidence type="ECO:0000313" key="12">
    <source>
        <dbReference type="EMBL" id="MDX8150333.1"/>
    </source>
</evidence>
<dbReference type="PANTHER" id="PTHR31490:SF88">
    <property type="entry name" value="BETA-XYLANASE"/>
    <property type="match status" value="1"/>
</dbReference>
<evidence type="ECO:0000256" key="4">
    <source>
        <dbReference type="ARBA" id="ARBA00022729"/>
    </source>
</evidence>
<evidence type="ECO:0000256" key="1">
    <source>
        <dbReference type="ARBA" id="ARBA00000681"/>
    </source>
</evidence>
<keyword evidence="7 9" id="KW-0326">Glycosidase</keyword>
<dbReference type="SMART" id="SM00633">
    <property type="entry name" value="Glyco_10"/>
    <property type="match status" value="1"/>
</dbReference>
<dbReference type="PANTHER" id="PTHR31490">
    <property type="entry name" value="GLYCOSYL HYDROLASE"/>
    <property type="match status" value="1"/>
</dbReference>
<dbReference type="Pfam" id="PF00331">
    <property type="entry name" value="Glyco_hydro_10"/>
    <property type="match status" value="1"/>
</dbReference>
<name>A0ABU4VHE8_9ACTN</name>
<feature type="signal peptide" evidence="10">
    <location>
        <begin position="1"/>
        <end position="25"/>
    </location>
</feature>
<feature type="domain" description="GH10" evidence="11">
    <location>
        <begin position="151"/>
        <end position="447"/>
    </location>
</feature>
<protein>
    <recommendedName>
        <fullName evidence="9">Beta-xylanase</fullName>
        <ecNumber evidence="9">3.2.1.8</ecNumber>
    </recommendedName>
</protein>
<evidence type="ECO:0000256" key="5">
    <source>
        <dbReference type="ARBA" id="ARBA00022801"/>
    </source>
</evidence>
<comment type="caution">
    <text evidence="12">The sequence shown here is derived from an EMBL/GenBank/DDBJ whole genome shotgun (WGS) entry which is preliminary data.</text>
</comment>
<evidence type="ECO:0000256" key="7">
    <source>
        <dbReference type="ARBA" id="ARBA00023295"/>
    </source>
</evidence>
<dbReference type="PROSITE" id="PS51760">
    <property type="entry name" value="GH10_2"/>
    <property type="match status" value="1"/>
</dbReference>
<evidence type="ECO:0000313" key="13">
    <source>
        <dbReference type="Proteomes" id="UP001277761"/>
    </source>
</evidence>
<organism evidence="12 13">
    <name type="scientific">Patulibacter brassicae</name>
    <dbReference type="NCBI Taxonomy" id="1705717"/>
    <lineage>
        <taxon>Bacteria</taxon>
        <taxon>Bacillati</taxon>
        <taxon>Actinomycetota</taxon>
        <taxon>Thermoleophilia</taxon>
        <taxon>Solirubrobacterales</taxon>
        <taxon>Patulibacteraceae</taxon>
        <taxon>Patulibacter</taxon>
    </lineage>
</organism>
<dbReference type="Gene3D" id="3.20.20.80">
    <property type="entry name" value="Glycosidases"/>
    <property type="match status" value="1"/>
</dbReference>
<keyword evidence="4 10" id="KW-0732">Signal</keyword>
<dbReference type="RefSeq" id="WP_319952483.1">
    <property type="nucleotide sequence ID" value="NZ_JAXAVX010000001.1"/>
</dbReference>
<accession>A0ABU4VHE8</accession>
<keyword evidence="3" id="KW-0858">Xylan degradation</keyword>
<dbReference type="PRINTS" id="PR00134">
    <property type="entry name" value="GLHYDRLASE10"/>
</dbReference>
<dbReference type="Proteomes" id="UP001277761">
    <property type="component" value="Unassembled WGS sequence"/>
</dbReference>
<proteinExistence type="inferred from homology"/>
<sequence>MPSRSSIALLGAVLVSAAAAGPVRADELRGIEARSSALGGRVVQDAGASGGTAVRIALGRRGRGWLVGLTETDALRLRVSGCRGRFRLRVDEGRWRTVRPATDGDGVLRVALPARAATSRLWFARAAGRRACRGLTVDRVDVVAPPVLLAAAVRGDLLDAVPGYRSAFLRTFGGLTPENGQKMDVLQPTWGSYAWAASDRLVRFANEQRLPVRGHPLVYWDQLPRWITRPWVPWTRAELRAVLRGHAYATTRRYRGRIDRWDVVNEVLDWTGRRRPSVWQNVIGDGYVEDAFRAAHAGDPGARLVYNETGIEFPSPQQDAAVRLVADLRSRGVPIDGVGLQGHLDVDGPPSSEDLDAVISRFAALGVGVEFTEVDVSLPGRPTTDVLARQAAAYATVADACWRHVACDRMTVWGIGDDHGWRGRDARALVLDSGYRGKPALTAVREGLAGEGRLVEQSPAARVAPAH</sequence>
<dbReference type="InterPro" id="IPR001000">
    <property type="entry name" value="GH10_dom"/>
</dbReference>
<evidence type="ECO:0000256" key="9">
    <source>
        <dbReference type="RuleBase" id="RU361174"/>
    </source>
</evidence>
<gene>
    <name evidence="12" type="ORF">SK069_01895</name>
</gene>
<dbReference type="InterPro" id="IPR044846">
    <property type="entry name" value="GH10"/>
</dbReference>
<keyword evidence="5 9" id="KW-0378">Hydrolase</keyword>
<evidence type="ECO:0000256" key="2">
    <source>
        <dbReference type="ARBA" id="ARBA00007495"/>
    </source>
</evidence>
<dbReference type="InterPro" id="IPR017853">
    <property type="entry name" value="GH"/>
</dbReference>
<dbReference type="SUPFAM" id="SSF51445">
    <property type="entry name" value="(Trans)glycosidases"/>
    <property type="match status" value="1"/>
</dbReference>
<evidence type="ECO:0000256" key="6">
    <source>
        <dbReference type="ARBA" id="ARBA00023277"/>
    </source>
</evidence>
<evidence type="ECO:0000256" key="8">
    <source>
        <dbReference type="ARBA" id="ARBA00023326"/>
    </source>
</evidence>
<evidence type="ECO:0000259" key="11">
    <source>
        <dbReference type="PROSITE" id="PS51760"/>
    </source>
</evidence>
<reference evidence="12 13" key="1">
    <citation type="submission" date="2023-11" db="EMBL/GenBank/DDBJ databases">
        <authorList>
            <person name="Xu M."/>
            <person name="Jiang T."/>
        </authorList>
    </citation>
    <scope>NUCLEOTIDE SEQUENCE [LARGE SCALE GENOMIC DNA]</scope>
    <source>
        <strain evidence="12 13">SD</strain>
    </source>
</reference>
<keyword evidence="8 9" id="KW-0624">Polysaccharide degradation</keyword>
<feature type="chain" id="PRO_5047140916" description="Beta-xylanase" evidence="10">
    <location>
        <begin position="26"/>
        <end position="467"/>
    </location>
</feature>
<dbReference type="EMBL" id="JAXAVX010000001">
    <property type="protein sequence ID" value="MDX8150333.1"/>
    <property type="molecule type" value="Genomic_DNA"/>
</dbReference>
<evidence type="ECO:0000256" key="3">
    <source>
        <dbReference type="ARBA" id="ARBA00022651"/>
    </source>
</evidence>
<comment type="catalytic activity">
    <reaction evidence="1 9">
        <text>Endohydrolysis of (1-&gt;4)-beta-D-xylosidic linkages in xylans.</text>
        <dbReference type="EC" id="3.2.1.8"/>
    </reaction>
</comment>
<keyword evidence="13" id="KW-1185">Reference proteome</keyword>
<keyword evidence="6 9" id="KW-0119">Carbohydrate metabolism</keyword>
<evidence type="ECO:0000256" key="10">
    <source>
        <dbReference type="SAM" id="SignalP"/>
    </source>
</evidence>
<dbReference type="EC" id="3.2.1.8" evidence="9"/>
<comment type="similarity">
    <text evidence="2 9">Belongs to the glycosyl hydrolase 10 (cellulase F) family.</text>
</comment>